<dbReference type="InterPro" id="IPR027417">
    <property type="entry name" value="P-loop_NTPase"/>
</dbReference>
<dbReference type="GO" id="GO:0008652">
    <property type="term" value="P:amino acid biosynthetic process"/>
    <property type="evidence" value="ECO:0007669"/>
    <property type="project" value="UniProtKB-KW"/>
</dbReference>
<dbReference type="HAMAP" id="MF_00109">
    <property type="entry name" value="Shikimate_kinase"/>
    <property type="match status" value="1"/>
</dbReference>
<organism evidence="12 13">
    <name type="scientific">Candidatus Ruania gallistercoris</name>
    <dbReference type="NCBI Taxonomy" id="2838746"/>
    <lineage>
        <taxon>Bacteria</taxon>
        <taxon>Bacillati</taxon>
        <taxon>Actinomycetota</taxon>
        <taxon>Actinomycetes</taxon>
        <taxon>Micrococcales</taxon>
        <taxon>Ruaniaceae</taxon>
        <taxon>Ruania</taxon>
    </lineage>
</organism>
<keyword evidence="9 11" id="KW-0057">Aromatic amino acid biosynthesis</keyword>
<evidence type="ECO:0000256" key="1">
    <source>
        <dbReference type="ARBA" id="ARBA00004842"/>
    </source>
</evidence>
<evidence type="ECO:0000256" key="10">
    <source>
        <dbReference type="ARBA" id="ARBA00048567"/>
    </source>
</evidence>
<protein>
    <recommendedName>
        <fullName evidence="3 11">Shikimate kinase</fullName>
        <shortName evidence="11">SK</shortName>
        <ecNumber evidence="3 11">2.7.1.71</ecNumber>
    </recommendedName>
</protein>
<dbReference type="InterPro" id="IPR000623">
    <property type="entry name" value="Shikimate_kinase/TSH1"/>
</dbReference>
<dbReference type="GO" id="GO:0009073">
    <property type="term" value="P:aromatic amino acid family biosynthetic process"/>
    <property type="evidence" value="ECO:0007669"/>
    <property type="project" value="UniProtKB-KW"/>
</dbReference>
<keyword evidence="11" id="KW-0460">Magnesium</keyword>
<dbReference type="EMBL" id="DXBY01000351">
    <property type="protein sequence ID" value="HIZ38231.1"/>
    <property type="molecule type" value="Genomic_DNA"/>
</dbReference>
<evidence type="ECO:0000256" key="6">
    <source>
        <dbReference type="ARBA" id="ARBA00022741"/>
    </source>
</evidence>
<keyword evidence="4 11" id="KW-0028">Amino-acid biosynthesis</keyword>
<keyword evidence="11" id="KW-0963">Cytoplasm</keyword>
<keyword evidence="8 11" id="KW-0067">ATP-binding</keyword>
<evidence type="ECO:0000256" key="4">
    <source>
        <dbReference type="ARBA" id="ARBA00022605"/>
    </source>
</evidence>
<evidence type="ECO:0000313" key="13">
    <source>
        <dbReference type="Proteomes" id="UP000824037"/>
    </source>
</evidence>
<evidence type="ECO:0000256" key="8">
    <source>
        <dbReference type="ARBA" id="ARBA00022840"/>
    </source>
</evidence>
<evidence type="ECO:0000256" key="3">
    <source>
        <dbReference type="ARBA" id="ARBA00012154"/>
    </source>
</evidence>
<comment type="function">
    <text evidence="11">Catalyzes the specific phosphorylation of the 3-hydroxyl group of shikimic acid using ATP as a cosubstrate.</text>
</comment>
<keyword evidence="11" id="KW-0479">Metal-binding</keyword>
<reference evidence="12" key="2">
    <citation type="submission" date="2021-04" db="EMBL/GenBank/DDBJ databases">
        <authorList>
            <person name="Gilroy R."/>
        </authorList>
    </citation>
    <scope>NUCLEOTIDE SEQUENCE</scope>
    <source>
        <strain evidence="12">ChiGjej4B4-7305</strain>
    </source>
</reference>
<accession>A0A9D2EJF0</accession>
<feature type="binding site" evidence="11">
    <location>
        <position position="17"/>
    </location>
    <ligand>
        <name>Mg(2+)</name>
        <dbReference type="ChEBI" id="CHEBI:18420"/>
    </ligand>
</feature>
<feature type="binding site" evidence="11">
    <location>
        <position position="118"/>
    </location>
    <ligand>
        <name>ATP</name>
        <dbReference type="ChEBI" id="CHEBI:30616"/>
    </ligand>
</feature>
<dbReference type="PRINTS" id="PR01100">
    <property type="entry name" value="SHIKIMTKNASE"/>
</dbReference>
<dbReference type="InterPro" id="IPR031322">
    <property type="entry name" value="Shikimate/glucono_kinase"/>
</dbReference>
<dbReference type="CDD" id="cd00464">
    <property type="entry name" value="SK"/>
    <property type="match status" value="1"/>
</dbReference>
<comment type="caution">
    <text evidence="12">The sequence shown here is derived from an EMBL/GenBank/DDBJ whole genome shotgun (WGS) entry which is preliminary data.</text>
</comment>
<dbReference type="InterPro" id="IPR023000">
    <property type="entry name" value="Shikimate_kinase_CS"/>
</dbReference>
<dbReference type="SUPFAM" id="SSF52540">
    <property type="entry name" value="P-loop containing nucleoside triphosphate hydrolases"/>
    <property type="match status" value="1"/>
</dbReference>
<dbReference type="Gene3D" id="3.40.50.300">
    <property type="entry name" value="P-loop containing nucleotide triphosphate hydrolases"/>
    <property type="match status" value="1"/>
</dbReference>
<evidence type="ECO:0000256" key="2">
    <source>
        <dbReference type="ARBA" id="ARBA00006997"/>
    </source>
</evidence>
<feature type="binding site" evidence="11">
    <location>
        <position position="35"/>
    </location>
    <ligand>
        <name>substrate</name>
    </ligand>
</feature>
<dbReference type="GO" id="GO:0000287">
    <property type="term" value="F:magnesium ion binding"/>
    <property type="evidence" value="ECO:0007669"/>
    <property type="project" value="UniProtKB-UniRule"/>
</dbReference>
<dbReference type="GO" id="GO:0009423">
    <property type="term" value="P:chorismate biosynthetic process"/>
    <property type="evidence" value="ECO:0007669"/>
    <property type="project" value="UniProtKB-UniRule"/>
</dbReference>
<proteinExistence type="inferred from homology"/>
<dbReference type="EC" id="2.7.1.71" evidence="3 11"/>
<dbReference type="PROSITE" id="PS01128">
    <property type="entry name" value="SHIKIMATE_KINASE"/>
    <property type="match status" value="1"/>
</dbReference>
<evidence type="ECO:0000256" key="5">
    <source>
        <dbReference type="ARBA" id="ARBA00022679"/>
    </source>
</evidence>
<sequence length="177" mass="18740">MTAPRVILIGPPGAGKSTVGRLLAEHWGLTYRDTDADVEAAQGRSIADIFLDDGEDYFRATERDAVQHALAEHDGVLALGGGAVLDEGVQQALAGHVVVFLDVALADATKRVGLARSRPLLVGSPRRQWQLLMDARRPVYERLATAVVDTDGQSPEQVRAAVLSALGEEPPAGAGEQ</sequence>
<feature type="binding site" evidence="11">
    <location>
        <position position="153"/>
    </location>
    <ligand>
        <name>ATP</name>
        <dbReference type="ChEBI" id="CHEBI:30616"/>
    </ligand>
</feature>
<comment type="subunit">
    <text evidence="11">Monomer.</text>
</comment>
<keyword evidence="7 11" id="KW-0418">Kinase</keyword>
<name>A0A9D2EJF0_9MICO</name>
<feature type="binding site" evidence="11">
    <location>
        <begin position="13"/>
        <end position="18"/>
    </location>
    <ligand>
        <name>ATP</name>
        <dbReference type="ChEBI" id="CHEBI:30616"/>
    </ligand>
</feature>
<comment type="pathway">
    <text evidence="1 11">Metabolic intermediate biosynthesis; chorismate biosynthesis; chorismate from D-erythrose 4-phosphate and phosphoenolpyruvate: step 5/7.</text>
</comment>
<comment type="catalytic activity">
    <reaction evidence="10 11">
        <text>shikimate + ATP = 3-phosphoshikimate + ADP + H(+)</text>
        <dbReference type="Rhea" id="RHEA:13121"/>
        <dbReference type="ChEBI" id="CHEBI:15378"/>
        <dbReference type="ChEBI" id="CHEBI:30616"/>
        <dbReference type="ChEBI" id="CHEBI:36208"/>
        <dbReference type="ChEBI" id="CHEBI:145989"/>
        <dbReference type="ChEBI" id="CHEBI:456216"/>
        <dbReference type="EC" id="2.7.1.71"/>
    </reaction>
</comment>
<keyword evidence="6 11" id="KW-0547">Nucleotide-binding</keyword>
<dbReference type="PANTHER" id="PTHR21087:SF16">
    <property type="entry name" value="SHIKIMATE KINASE 1, CHLOROPLASTIC"/>
    <property type="match status" value="1"/>
</dbReference>
<dbReference type="PANTHER" id="PTHR21087">
    <property type="entry name" value="SHIKIMATE KINASE"/>
    <property type="match status" value="1"/>
</dbReference>
<gene>
    <name evidence="11" type="primary">aroK</name>
    <name evidence="12" type="ORF">H9815_20835</name>
</gene>
<dbReference type="Proteomes" id="UP000824037">
    <property type="component" value="Unassembled WGS sequence"/>
</dbReference>
<reference evidence="12" key="1">
    <citation type="journal article" date="2021" name="PeerJ">
        <title>Extensive microbial diversity within the chicken gut microbiome revealed by metagenomics and culture.</title>
        <authorList>
            <person name="Gilroy R."/>
            <person name="Ravi A."/>
            <person name="Getino M."/>
            <person name="Pursley I."/>
            <person name="Horton D.L."/>
            <person name="Alikhan N.F."/>
            <person name="Baker D."/>
            <person name="Gharbi K."/>
            <person name="Hall N."/>
            <person name="Watson M."/>
            <person name="Adriaenssens E.M."/>
            <person name="Foster-Nyarko E."/>
            <person name="Jarju S."/>
            <person name="Secka A."/>
            <person name="Antonio M."/>
            <person name="Oren A."/>
            <person name="Chaudhuri R.R."/>
            <person name="La Ragione R."/>
            <person name="Hildebrand F."/>
            <person name="Pallen M.J."/>
        </authorList>
    </citation>
    <scope>NUCLEOTIDE SEQUENCE</scope>
    <source>
        <strain evidence="12">ChiGjej4B4-7305</strain>
    </source>
</reference>
<dbReference type="GO" id="GO:0005524">
    <property type="term" value="F:ATP binding"/>
    <property type="evidence" value="ECO:0007669"/>
    <property type="project" value="UniProtKB-UniRule"/>
</dbReference>
<dbReference type="GO" id="GO:0004765">
    <property type="term" value="F:shikimate kinase activity"/>
    <property type="evidence" value="ECO:0007669"/>
    <property type="project" value="UniProtKB-UniRule"/>
</dbReference>
<dbReference type="AlphaFoldDB" id="A0A9D2EJF0"/>
<feature type="binding site" evidence="11">
    <location>
        <position position="81"/>
    </location>
    <ligand>
        <name>substrate</name>
    </ligand>
</feature>
<dbReference type="Pfam" id="PF01202">
    <property type="entry name" value="SKI"/>
    <property type="match status" value="1"/>
</dbReference>
<keyword evidence="5 11" id="KW-0808">Transferase</keyword>
<evidence type="ECO:0000256" key="7">
    <source>
        <dbReference type="ARBA" id="ARBA00022777"/>
    </source>
</evidence>
<evidence type="ECO:0000256" key="9">
    <source>
        <dbReference type="ARBA" id="ARBA00023141"/>
    </source>
</evidence>
<evidence type="ECO:0000256" key="11">
    <source>
        <dbReference type="HAMAP-Rule" id="MF_00109"/>
    </source>
</evidence>
<dbReference type="GO" id="GO:0005829">
    <property type="term" value="C:cytosol"/>
    <property type="evidence" value="ECO:0007669"/>
    <property type="project" value="TreeGrafter"/>
</dbReference>
<feature type="binding site" evidence="11">
    <location>
        <position position="136"/>
    </location>
    <ligand>
        <name>substrate</name>
    </ligand>
</feature>
<comment type="cofactor">
    <cofactor evidence="11">
        <name>Mg(2+)</name>
        <dbReference type="ChEBI" id="CHEBI:18420"/>
    </cofactor>
    <text evidence="11">Binds 1 Mg(2+) ion per subunit.</text>
</comment>
<comment type="subcellular location">
    <subcellularLocation>
        <location evidence="11">Cytoplasm</location>
    </subcellularLocation>
</comment>
<evidence type="ECO:0000313" key="12">
    <source>
        <dbReference type="EMBL" id="HIZ38231.1"/>
    </source>
</evidence>
<comment type="similarity">
    <text evidence="2 11">Belongs to the shikimate kinase family.</text>
</comment>
<feature type="binding site" evidence="11">
    <location>
        <position position="59"/>
    </location>
    <ligand>
        <name>substrate</name>
    </ligand>
</feature>